<dbReference type="STRING" id="1385517.N800_04915"/>
<keyword evidence="1" id="KW-0732">Signal</keyword>
<reference evidence="2 3" key="1">
    <citation type="submission" date="2013-08" db="EMBL/GenBank/DDBJ databases">
        <title>Genome sequencing of Lysobacter.</title>
        <authorList>
            <person name="Zhang S."/>
            <person name="Wang G."/>
        </authorList>
    </citation>
    <scope>NUCLEOTIDE SEQUENCE [LARGE SCALE GENOMIC DNA]</scope>
    <source>
        <strain evidence="2 3">GH1-9</strain>
    </source>
</reference>
<evidence type="ECO:0000313" key="2">
    <source>
        <dbReference type="EMBL" id="KGM54232.1"/>
    </source>
</evidence>
<feature type="chain" id="PRO_5001962539" description="DUF885 domain-containing protein" evidence="1">
    <location>
        <begin position="22"/>
        <end position="607"/>
    </location>
</feature>
<dbReference type="PANTHER" id="PTHR33361">
    <property type="entry name" value="GLR0591 PROTEIN"/>
    <property type="match status" value="1"/>
</dbReference>
<dbReference type="Proteomes" id="UP000029998">
    <property type="component" value="Unassembled WGS sequence"/>
</dbReference>
<evidence type="ECO:0000313" key="3">
    <source>
        <dbReference type="Proteomes" id="UP000029998"/>
    </source>
</evidence>
<organism evidence="2 3">
    <name type="scientific">Lysobacter daejeonensis GH1-9</name>
    <dbReference type="NCBI Taxonomy" id="1385517"/>
    <lineage>
        <taxon>Bacteria</taxon>
        <taxon>Pseudomonadati</taxon>
        <taxon>Pseudomonadota</taxon>
        <taxon>Gammaproteobacteria</taxon>
        <taxon>Lysobacterales</taxon>
        <taxon>Lysobacteraceae</taxon>
        <taxon>Aerolutibacter</taxon>
    </lineage>
</organism>
<protein>
    <recommendedName>
        <fullName evidence="4">DUF885 domain-containing protein</fullName>
    </recommendedName>
</protein>
<evidence type="ECO:0000256" key="1">
    <source>
        <dbReference type="SAM" id="SignalP"/>
    </source>
</evidence>
<name>A0A0A0EYM2_9GAMM</name>
<dbReference type="RefSeq" id="WP_036137591.1">
    <property type="nucleotide sequence ID" value="NZ_AVPU01000015.1"/>
</dbReference>
<dbReference type="PANTHER" id="PTHR33361:SF2">
    <property type="entry name" value="DUF885 DOMAIN-CONTAINING PROTEIN"/>
    <property type="match status" value="1"/>
</dbReference>
<evidence type="ECO:0008006" key="4">
    <source>
        <dbReference type="Google" id="ProtNLM"/>
    </source>
</evidence>
<dbReference type="EMBL" id="AVPU01000015">
    <property type="protein sequence ID" value="KGM54232.1"/>
    <property type="molecule type" value="Genomic_DNA"/>
</dbReference>
<proteinExistence type="predicted"/>
<dbReference type="eggNOG" id="COG4805">
    <property type="taxonomic scope" value="Bacteria"/>
</dbReference>
<gene>
    <name evidence="2" type="ORF">N800_04915</name>
</gene>
<accession>A0A0A0EYM2</accession>
<comment type="caution">
    <text evidence="2">The sequence shown here is derived from an EMBL/GenBank/DDBJ whole genome shotgun (WGS) entry which is preliminary data.</text>
</comment>
<keyword evidence="3" id="KW-1185">Reference proteome</keyword>
<dbReference type="OrthoDB" id="9769898at2"/>
<feature type="signal peptide" evidence="1">
    <location>
        <begin position="1"/>
        <end position="21"/>
    </location>
</feature>
<dbReference type="InterPro" id="IPR010281">
    <property type="entry name" value="DUF885"/>
</dbReference>
<sequence length="607" mass="66760">MTKPLVLAVAVALLAPLPVLASTSLLMPATATAPAKAPSAKAAPAWVARSNDYTAILLKAQGDFFPEQLSFFGIPGYDDKTFDFGPDNAKRFREATAKARAELSTKLQLERDPNVRQDLDILIKAADDAIEASEVNERLTRPWADVGQSVFQGMQGLLSDQTPPARRAMALKRLQRYVGQVAGSTPLATQARQRYDERNDPGLLQPTQLSVQQSIDNLPTYLKGIRALFAKYKIEGADAALDALDKQLTDYATWSKTSVLPTARTTYQLPDELYALSLKNVGIDIDPRVLIERAQLEFMETRNAMQQLAPLVAKQKGIAATDYIGVIKALKQPQLANDQIEPFYRTTVMPELDRLIARHAVVSLPQRPMQMRLGSEAESAAQPAPHFLPAPLVGNTGQQGTFVLPLGNPNAGADGAYDDFNYPAGAWTLTAHEGRPGHELQFTAMVERGVSLARTLYAFNSVNVEGWALYAEAEMVPYEPLEGQLIALQFRLLRAARAMLDPMLNLGLTDRDTAFKVLTEQVGFSKAMARQEVDRYTVRAPGQAGSYFYGYARIMQLRAETEVALGDRFDRKAFNDFLLDQGLLPPDQLAKAVREVFVPAQKAKPRG</sequence>
<dbReference type="AlphaFoldDB" id="A0A0A0EYM2"/>
<dbReference type="Pfam" id="PF05960">
    <property type="entry name" value="DUF885"/>
    <property type="match status" value="1"/>
</dbReference>